<evidence type="ECO:0000313" key="4">
    <source>
        <dbReference type="Proteomes" id="UP000807504"/>
    </source>
</evidence>
<gene>
    <name evidence="3" type="ORF">HNY73_018904</name>
</gene>
<dbReference type="Pfam" id="PF22600">
    <property type="entry name" value="MTPAP-like_central"/>
    <property type="match status" value="1"/>
</dbReference>
<dbReference type="SUPFAM" id="SSF81301">
    <property type="entry name" value="Nucleotidyltransferase"/>
    <property type="match status" value="1"/>
</dbReference>
<sequence>MKKLFQAYKSRFHPHTLEFVCPLYELIRTRRNIWNDLPKFKVHQFGSSVNGLGFKGCDLDVCLQTNFEEESFYTEYNVLRLLGHLDARFPILTKIIRYWGKYGDFVEELLREFFFHYLTYDFSRIMQPSLSSSIPVADFVPDKDSKDKFEEDEISKSGYLGRGKTD</sequence>
<keyword evidence="4" id="KW-1185">Reference proteome</keyword>
<dbReference type="Gene3D" id="3.30.460.10">
    <property type="entry name" value="Beta Polymerase, domain 2"/>
    <property type="match status" value="1"/>
</dbReference>
<proteinExistence type="predicted"/>
<feature type="region of interest" description="Disordered" evidence="1">
    <location>
        <begin position="140"/>
        <end position="166"/>
    </location>
</feature>
<reference evidence="3" key="1">
    <citation type="journal article" date="2020" name="bioRxiv">
        <title>Chromosome-level reference genome of the European wasp spider Argiope bruennichi: a resource for studies on range expansion and evolutionary adaptation.</title>
        <authorList>
            <person name="Sheffer M.M."/>
            <person name="Hoppe A."/>
            <person name="Krehenwinkel H."/>
            <person name="Uhl G."/>
            <person name="Kuss A.W."/>
            <person name="Jensen L."/>
            <person name="Jensen C."/>
            <person name="Gillespie R.G."/>
            <person name="Hoff K.J."/>
            <person name="Prost S."/>
        </authorList>
    </citation>
    <scope>NUCLEOTIDE SEQUENCE</scope>
</reference>
<evidence type="ECO:0000256" key="1">
    <source>
        <dbReference type="SAM" id="MobiDB-lite"/>
    </source>
</evidence>
<evidence type="ECO:0000259" key="2">
    <source>
        <dbReference type="Pfam" id="PF22600"/>
    </source>
</evidence>
<dbReference type="InterPro" id="IPR054708">
    <property type="entry name" value="MTPAP-like_central"/>
</dbReference>
<dbReference type="AlphaFoldDB" id="A0A8T0EFJ9"/>
<name>A0A8T0EFJ9_ARGBR</name>
<comment type="caution">
    <text evidence="3">The sequence shown here is derived from an EMBL/GenBank/DDBJ whole genome shotgun (WGS) entry which is preliminary data.</text>
</comment>
<feature type="compositionally biased region" description="Basic and acidic residues" evidence="1">
    <location>
        <begin position="140"/>
        <end position="149"/>
    </location>
</feature>
<evidence type="ECO:0000313" key="3">
    <source>
        <dbReference type="EMBL" id="KAF8771487.1"/>
    </source>
</evidence>
<organism evidence="3 4">
    <name type="scientific">Argiope bruennichi</name>
    <name type="common">Wasp spider</name>
    <name type="synonym">Aranea bruennichi</name>
    <dbReference type="NCBI Taxonomy" id="94029"/>
    <lineage>
        <taxon>Eukaryota</taxon>
        <taxon>Metazoa</taxon>
        <taxon>Ecdysozoa</taxon>
        <taxon>Arthropoda</taxon>
        <taxon>Chelicerata</taxon>
        <taxon>Arachnida</taxon>
        <taxon>Araneae</taxon>
        <taxon>Araneomorphae</taxon>
        <taxon>Entelegynae</taxon>
        <taxon>Araneoidea</taxon>
        <taxon>Araneidae</taxon>
        <taxon>Argiope</taxon>
    </lineage>
</organism>
<feature type="domain" description="Poly(A) RNA polymerase mitochondrial-like central palm" evidence="2">
    <location>
        <begin position="36"/>
        <end position="70"/>
    </location>
</feature>
<dbReference type="InterPro" id="IPR043519">
    <property type="entry name" value="NT_sf"/>
</dbReference>
<accession>A0A8T0EFJ9</accession>
<reference evidence="3" key="2">
    <citation type="submission" date="2020-06" db="EMBL/GenBank/DDBJ databases">
        <authorList>
            <person name="Sheffer M."/>
        </authorList>
    </citation>
    <scope>NUCLEOTIDE SEQUENCE</scope>
</reference>
<dbReference type="Proteomes" id="UP000807504">
    <property type="component" value="Unassembled WGS sequence"/>
</dbReference>
<dbReference type="EMBL" id="JABXBU010002228">
    <property type="protein sequence ID" value="KAF8771487.1"/>
    <property type="molecule type" value="Genomic_DNA"/>
</dbReference>
<protein>
    <recommendedName>
        <fullName evidence="2">Poly(A) RNA polymerase mitochondrial-like central palm domain-containing protein</fullName>
    </recommendedName>
</protein>